<dbReference type="EMBL" id="LAZR01012948">
    <property type="protein sequence ID" value="KKM24320.1"/>
    <property type="molecule type" value="Genomic_DNA"/>
</dbReference>
<name>A0A0F9L9L6_9ZZZZ</name>
<sequence>MSISWSWKKLPKRWTQEEREKDLVNADRNIKYLKSQLNFWEKVKQLNEEKLKK</sequence>
<proteinExistence type="predicted"/>
<gene>
    <name evidence="1" type="ORF">LCGC14_1606300</name>
</gene>
<reference evidence="1" key="1">
    <citation type="journal article" date="2015" name="Nature">
        <title>Complex archaea that bridge the gap between prokaryotes and eukaryotes.</title>
        <authorList>
            <person name="Spang A."/>
            <person name="Saw J.H."/>
            <person name="Jorgensen S.L."/>
            <person name="Zaremba-Niedzwiedzka K."/>
            <person name="Martijn J."/>
            <person name="Lind A.E."/>
            <person name="van Eijk R."/>
            <person name="Schleper C."/>
            <person name="Guy L."/>
            <person name="Ettema T.J."/>
        </authorList>
    </citation>
    <scope>NUCLEOTIDE SEQUENCE</scope>
</reference>
<organism evidence="1">
    <name type="scientific">marine sediment metagenome</name>
    <dbReference type="NCBI Taxonomy" id="412755"/>
    <lineage>
        <taxon>unclassified sequences</taxon>
        <taxon>metagenomes</taxon>
        <taxon>ecological metagenomes</taxon>
    </lineage>
</organism>
<accession>A0A0F9L9L6</accession>
<evidence type="ECO:0000313" key="1">
    <source>
        <dbReference type="EMBL" id="KKM24320.1"/>
    </source>
</evidence>
<protein>
    <submittedName>
        <fullName evidence="1">Uncharacterized protein</fullName>
    </submittedName>
</protein>
<comment type="caution">
    <text evidence="1">The sequence shown here is derived from an EMBL/GenBank/DDBJ whole genome shotgun (WGS) entry which is preliminary data.</text>
</comment>
<dbReference type="AlphaFoldDB" id="A0A0F9L9L6"/>